<organism evidence="2 3">
    <name type="scientific">Candidatus Phaeomarinibacter ectocarpi</name>
    <dbReference type="NCBI Taxonomy" id="1458461"/>
    <lineage>
        <taxon>Bacteria</taxon>
        <taxon>Pseudomonadati</taxon>
        <taxon>Pseudomonadota</taxon>
        <taxon>Alphaproteobacteria</taxon>
        <taxon>Hyphomicrobiales</taxon>
        <taxon>Parvibaculaceae</taxon>
        <taxon>Candidatus Phaeomarinibacter</taxon>
    </lineage>
</organism>
<dbReference type="AlphaFoldDB" id="X5MLE7"/>
<proteinExistence type="predicted"/>
<dbReference type="EMBL" id="HG966617">
    <property type="protein sequence ID" value="CDO59425.1"/>
    <property type="molecule type" value="Genomic_DNA"/>
</dbReference>
<dbReference type="Proteomes" id="UP000032160">
    <property type="component" value="Chromosome I"/>
</dbReference>
<dbReference type="PROSITE" id="PS50883">
    <property type="entry name" value="EAL"/>
    <property type="match status" value="1"/>
</dbReference>
<dbReference type="Pfam" id="PF00563">
    <property type="entry name" value="EAL"/>
    <property type="match status" value="1"/>
</dbReference>
<reference evidence="2 3" key="1">
    <citation type="journal article" date="2014" name="Front. Genet.">
        <title>Genome and metabolic network of "Candidatus Phaeomarinobacter ectocarpi" Ec32, a new candidate genus of Alphaproteobacteria frequently associated with brown algae.</title>
        <authorList>
            <person name="Dittami S.M."/>
            <person name="Barbeyron T."/>
            <person name="Boyen C."/>
            <person name="Cambefort J."/>
            <person name="Collet G."/>
            <person name="Delage L."/>
            <person name="Gobet A."/>
            <person name="Groisillier A."/>
            <person name="Leblanc C."/>
            <person name="Michel G."/>
            <person name="Scornet D."/>
            <person name="Siegel A."/>
            <person name="Tapia J.E."/>
            <person name="Tonon T."/>
        </authorList>
    </citation>
    <scope>NUCLEOTIDE SEQUENCE [LARGE SCALE GENOMIC DNA]</scope>
    <source>
        <strain evidence="2 3">Ec32</strain>
    </source>
</reference>
<dbReference type="OrthoDB" id="9814202at2"/>
<name>X5MLE7_9HYPH</name>
<dbReference type="Gene3D" id="3.30.450.40">
    <property type="match status" value="1"/>
</dbReference>
<dbReference type="SMART" id="SM00065">
    <property type="entry name" value="GAF"/>
    <property type="match status" value="1"/>
</dbReference>
<dbReference type="HOGENOM" id="CLU_000445_145_0_5"/>
<evidence type="ECO:0000313" key="2">
    <source>
        <dbReference type="EMBL" id="CDO59425.1"/>
    </source>
</evidence>
<dbReference type="RefSeq" id="WP_052535384.1">
    <property type="nucleotide sequence ID" value="NZ_HG966617.1"/>
</dbReference>
<dbReference type="Gene3D" id="3.20.20.450">
    <property type="entry name" value="EAL domain"/>
    <property type="match status" value="1"/>
</dbReference>
<dbReference type="STRING" id="1458461.BN1012_Phect1211"/>
<dbReference type="SMART" id="SM00052">
    <property type="entry name" value="EAL"/>
    <property type="match status" value="1"/>
</dbReference>
<protein>
    <submittedName>
        <fullName evidence="2">FOG: EAL domain</fullName>
    </submittedName>
</protein>
<dbReference type="SUPFAM" id="SSF55781">
    <property type="entry name" value="GAF domain-like"/>
    <property type="match status" value="1"/>
</dbReference>
<dbReference type="PANTHER" id="PTHR33121">
    <property type="entry name" value="CYCLIC DI-GMP PHOSPHODIESTERASE PDEF"/>
    <property type="match status" value="1"/>
</dbReference>
<feature type="domain" description="EAL" evidence="1">
    <location>
        <begin position="166"/>
        <end position="408"/>
    </location>
</feature>
<dbReference type="InterPro" id="IPR050706">
    <property type="entry name" value="Cyclic-di-GMP_PDE-like"/>
</dbReference>
<dbReference type="PANTHER" id="PTHR33121:SF76">
    <property type="entry name" value="SIGNALING PROTEIN"/>
    <property type="match status" value="1"/>
</dbReference>
<dbReference type="InterPro" id="IPR029016">
    <property type="entry name" value="GAF-like_dom_sf"/>
</dbReference>
<dbReference type="SUPFAM" id="SSF141868">
    <property type="entry name" value="EAL domain-like"/>
    <property type="match status" value="1"/>
</dbReference>
<dbReference type="InterPro" id="IPR001633">
    <property type="entry name" value="EAL_dom"/>
</dbReference>
<evidence type="ECO:0000259" key="1">
    <source>
        <dbReference type="PROSITE" id="PS50883"/>
    </source>
</evidence>
<dbReference type="InterPro" id="IPR035919">
    <property type="entry name" value="EAL_sf"/>
</dbReference>
<dbReference type="InterPro" id="IPR003018">
    <property type="entry name" value="GAF"/>
</dbReference>
<accession>X5MLE7</accession>
<dbReference type="PATRIC" id="fig|1458461.3.peg.1210"/>
<dbReference type="GO" id="GO:0071111">
    <property type="term" value="F:cyclic-guanylate-specific phosphodiesterase activity"/>
    <property type="evidence" value="ECO:0007669"/>
    <property type="project" value="InterPro"/>
</dbReference>
<dbReference type="CDD" id="cd01948">
    <property type="entry name" value="EAL"/>
    <property type="match status" value="1"/>
</dbReference>
<keyword evidence="3" id="KW-1185">Reference proteome</keyword>
<gene>
    <name evidence="2" type="ORF">BN1012_Phect1211</name>
</gene>
<sequence>MSNPSLIDFLASKNSESAAQDDLVTRALETVRQHLEMDVAYVSEIVDNKSVFRKVDAPGLEELIKPGDEKSLDDVYCKHILEGRLPELMPDTSKEPFAANMPVTEMIGAHVSVPLRRDNGQVYGMFCCFSAEPKEHLNERDLNITRAFAGLVAEKIGADLKHSEDYDEKRTRIEHTIANNEMSLVFQPIVDLSTNQPIGFESLARFSGQPQRPPNEWFDEANEVGLGIDLELRAIRTALEEAASLPDGISVSVNASPFVVVDPRFGDVFDGLDLTDIVVEITEHAQVEDYGALGRALKPLRNRGLRLAIDDAGGGYAGLQYMLLLHPDIIKLDISLTSNVHTNAAKSSLASALVLFASQTGAAIIAEGIETQEELNALKMLGVHRGQGYLLGRPAALVDALEMLPADDKSAELGRTA</sequence>
<dbReference type="KEGG" id="pect:BN1012_Phect1211"/>
<dbReference type="Pfam" id="PF13185">
    <property type="entry name" value="GAF_2"/>
    <property type="match status" value="1"/>
</dbReference>
<evidence type="ECO:0000313" key="3">
    <source>
        <dbReference type="Proteomes" id="UP000032160"/>
    </source>
</evidence>